<name>A0A1N6SC70_9RHOB</name>
<evidence type="ECO:0000313" key="1">
    <source>
        <dbReference type="EMBL" id="SIQ38617.1"/>
    </source>
</evidence>
<gene>
    <name evidence="1" type="ORF">SAMN05421641_10748</name>
</gene>
<reference evidence="1 2" key="1">
    <citation type="submission" date="2017-01" db="EMBL/GenBank/DDBJ databases">
        <authorList>
            <person name="Varghese N."/>
            <person name="Submissions S."/>
        </authorList>
    </citation>
    <scope>NUCLEOTIDE SEQUENCE [LARGE SCALE GENOMIC DNA]</scope>
    <source>
        <strain evidence="1 2">ATCC 700171</strain>
    </source>
</reference>
<dbReference type="AlphaFoldDB" id="A0A1N6SC70"/>
<dbReference type="EMBL" id="FTMK01000007">
    <property type="protein sequence ID" value="SIQ38617.1"/>
    <property type="molecule type" value="Genomic_DNA"/>
</dbReference>
<accession>A0A1N6SC70</accession>
<protein>
    <submittedName>
        <fullName evidence="1">Uncharacterized protein</fullName>
    </submittedName>
</protein>
<sequence length="230" mass="25175">MISQSRENEADGTEKGAVCPLLRLAPQFTPEDIWARKNDMAFDQAEIQALFTRDGRYLCARWGRPVAPVIFGLADESLAVFRDAIRATLADARHPLAQTDPEMGANMLTFFLRGWQELRDLPDLDGLTGQPGLAERLTGSDAEQYRLFRFDPDGTIRACIGFVNMGGRLADAHPGLLAETLAMRAMLSFARDVLPTPELAALIRAAYDPVLPGAATDPSHALRLAARLQA</sequence>
<proteinExistence type="predicted"/>
<evidence type="ECO:0000313" key="2">
    <source>
        <dbReference type="Proteomes" id="UP000323956"/>
    </source>
</evidence>
<organism evidence="1 2">
    <name type="scientific">Paracoccus thiocyanatus</name>
    <dbReference type="NCBI Taxonomy" id="34006"/>
    <lineage>
        <taxon>Bacteria</taxon>
        <taxon>Pseudomonadati</taxon>
        <taxon>Pseudomonadota</taxon>
        <taxon>Alphaproteobacteria</taxon>
        <taxon>Rhodobacterales</taxon>
        <taxon>Paracoccaceae</taxon>
        <taxon>Paracoccus</taxon>
    </lineage>
</organism>
<dbReference type="Proteomes" id="UP000323956">
    <property type="component" value="Unassembled WGS sequence"/>
</dbReference>